<organism evidence="2 3">
    <name type="scientific">Sedimentitalea nanhaiensis</name>
    <dbReference type="NCBI Taxonomy" id="999627"/>
    <lineage>
        <taxon>Bacteria</taxon>
        <taxon>Pseudomonadati</taxon>
        <taxon>Pseudomonadota</taxon>
        <taxon>Alphaproteobacteria</taxon>
        <taxon>Rhodobacterales</taxon>
        <taxon>Paracoccaceae</taxon>
        <taxon>Sedimentitalea</taxon>
    </lineage>
</organism>
<dbReference type="GO" id="GO:0016740">
    <property type="term" value="F:transferase activity"/>
    <property type="evidence" value="ECO:0007669"/>
    <property type="project" value="UniProtKB-KW"/>
</dbReference>
<proteinExistence type="predicted"/>
<evidence type="ECO:0000313" key="3">
    <source>
        <dbReference type="Proteomes" id="UP000182466"/>
    </source>
</evidence>
<dbReference type="Proteomes" id="UP000182466">
    <property type="component" value="Unassembled WGS sequence"/>
</dbReference>
<feature type="domain" description="Glycosyl transferase family 25" evidence="1">
    <location>
        <begin position="4"/>
        <end position="111"/>
    </location>
</feature>
<dbReference type="AlphaFoldDB" id="A0A1I6YCS4"/>
<name>A0A1I6YCS4_9RHOB</name>
<evidence type="ECO:0000259" key="1">
    <source>
        <dbReference type="Pfam" id="PF01755"/>
    </source>
</evidence>
<keyword evidence="3" id="KW-1185">Reference proteome</keyword>
<sequence length="284" mass="30341">MSLPVHVINLERVPARWDFVRAQFAAAGMTDAVHRFSAVDARASDFHASGYAPHSWGDRWELTASEQAVFESHRALWRQVCDHHPKGAVICEDDILISGRFGDALAALDLECYGVIKLDGFNAARRYGTAQAMGGWTVRPIVEAVPSAACYALNARAAGMLIEASQSYCATLDDFVFAARPGLAPVQLFPAVAVQGMCCVQGLTGPIPGEIAHSERDAPGTTPKADKGPALYRLAKEGRRALIKARIALGADRRLTAAGGLLAVPQLADDLPDYRHGGRADGPV</sequence>
<dbReference type="CDD" id="cd06532">
    <property type="entry name" value="Glyco_transf_25"/>
    <property type="match status" value="1"/>
</dbReference>
<dbReference type="InterPro" id="IPR002654">
    <property type="entry name" value="Glyco_trans_25"/>
</dbReference>
<protein>
    <submittedName>
        <fullName evidence="2">Glycosyltransferase involved in LPS biosynthesis, GR25 family</fullName>
    </submittedName>
</protein>
<dbReference type="Pfam" id="PF01755">
    <property type="entry name" value="Glyco_transf_25"/>
    <property type="match status" value="1"/>
</dbReference>
<gene>
    <name evidence="2" type="ORF">SAMN05216236_102144</name>
</gene>
<dbReference type="EMBL" id="FPAW01000002">
    <property type="protein sequence ID" value="SFT48121.1"/>
    <property type="molecule type" value="Genomic_DNA"/>
</dbReference>
<keyword evidence="2" id="KW-0808">Transferase</keyword>
<reference evidence="2 3" key="1">
    <citation type="submission" date="2016-10" db="EMBL/GenBank/DDBJ databases">
        <authorList>
            <person name="de Groot N.N."/>
        </authorList>
    </citation>
    <scope>NUCLEOTIDE SEQUENCE [LARGE SCALE GENOMIC DNA]</scope>
    <source>
        <strain evidence="2 3">CGMCC 1.10959</strain>
    </source>
</reference>
<evidence type="ECO:0000313" key="2">
    <source>
        <dbReference type="EMBL" id="SFT48121.1"/>
    </source>
</evidence>
<dbReference type="RefSeq" id="WP_027260583.1">
    <property type="nucleotide sequence ID" value="NZ_FPAW01000002.1"/>
</dbReference>
<accession>A0A1I6YCS4</accession>
<dbReference type="eggNOG" id="COG3306">
    <property type="taxonomic scope" value="Bacteria"/>
</dbReference>
<dbReference type="STRING" id="999627.SAMN05216236_102144"/>